<reference evidence="1 2" key="2">
    <citation type="submission" date="2018-11" db="EMBL/GenBank/DDBJ databases">
        <authorList>
            <consortium name="Pathogen Informatics"/>
        </authorList>
    </citation>
    <scope>NUCLEOTIDE SEQUENCE [LARGE SCALE GENOMIC DNA]</scope>
    <source>
        <strain evidence="1">Dakar</strain>
        <strain evidence="2">Dakar, Senegal</strain>
    </source>
</reference>
<keyword evidence="2" id="KW-1185">Reference proteome</keyword>
<organism evidence="3">
    <name type="scientific">Schistosoma curassoni</name>
    <dbReference type="NCBI Taxonomy" id="6186"/>
    <lineage>
        <taxon>Eukaryota</taxon>
        <taxon>Metazoa</taxon>
        <taxon>Spiralia</taxon>
        <taxon>Lophotrochozoa</taxon>
        <taxon>Platyhelminthes</taxon>
        <taxon>Trematoda</taxon>
        <taxon>Digenea</taxon>
        <taxon>Strigeidida</taxon>
        <taxon>Schistosomatoidea</taxon>
        <taxon>Schistosomatidae</taxon>
        <taxon>Schistosoma</taxon>
    </lineage>
</organism>
<protein>
    <submittedName>
        <fullName evidence="3">Secreted protein</fullName>
    </submittedName>
</protein>
<dbReference type="WBParaSite" id="SCUD_0001052701-mRNA-1">
    <property type="protein sequence ID" value="SCUD_0001052701-mRNA-1"/>
    <property type="gene ID" value="SCUD_0001052701"/>
</dbReference>
<name>A0A183K6A2_9TREM</name>
<gene>
    <name evidence="1" type="ORF">SCUD_LOCUS10527</name>
</gene>
<accession>A0A183K6A2</accession>
<evidence type="ECO:0000313" key="1">
    <source>
        <dbReference type="EMBL" id="VDP40312.1"/>
    </source>
</evidence>
<sequence length="74" mass="7994">MLASACHVWRLLTDLEANCGEYRARCSLHLSGGVFQAGPSPFQNSILFCNLFAIVASVASSNRGSTISRTICWS</sequence>
<proteinExistence type="predicted"/>
<reference evidence="3" key="1">
    <citation type="submission" date="2016-06" db="UniProtKB">
        <authorList>
            <consortium name="WormBaseParasite"/>
        </authorList>
    </citation>
    <scope>IDENTIFICATION</scope>
</reference>
<evidence type="ECO:0000313" key="2">
    <source>
        <dbReference type="Proteomes" id="UP000279833"/>
    </source>
</evidence>
<evidence type="ECO:0000313" key="3">
    <source>
        <dbReference type="WBParaSite" id="SCUD_0001052701-mRNA-1"/>
    </source>
</evidence>
<dbReference type="AlphaFoldDB" id="A0A183K6A2"/>
<dbReference type="Proteomes" id="UP000279833">
    <property type="component" value="Unassembled WGS sequence"/>
</dbReference>
<dbReference type="EMBL" id="UZAK01033833">
    <property type="protein sequence ID" value="VDP40312.1"/>
    <property type="molecule type" value="Genomic_DNA"/>
</dbReference>